<evidence type="ECO:0000313" key="2">
    <source>
        <dbReference type="Proteomes" id="UP000618931"/>
    </source>
</evidence>
<dbReference type="EMBL" id="JADQDM010000001">
    <property type="protein sequence ID" value="MBF9219796.1"/>
    <property type="molecule type" value="Genomic_DNA"/>
</dbReference>
<name>A0ABS0HYL0_9BACT</name>
<dbReference type="Proteomes" id="UP000618931">
    <property type="component" value="Unassembled WGS sequence"/>
</dbReference>
<accession>A0ABS0HYL0</accession>
<protein>
    <submittedName>
        <fullName evidence="1">DUF2931 family protein</fullName>
    </submittedName>
</protein>
<sequence length="330" mass="37525">MLPATTPPPPESFRLSAAPAAAEGYPMEVIDGYFLPAAGNGSTGIPIAPEFLEGDWGHSAISWGVGNPIQPVPERFWVRWYSYPEDKFYEGHWLLPGQHLTELLRQGYWNTKDKQHETYDGLTLCLLPKGVVVVWLTGANQVLLGRYEGSEINYDFKRFNEAANRPRMVVQEQAKLPPAVQHEIKTHTLSTRRWDAYLKTYSWQLAFNRSLQLETFSLTCLNAERTHYPPTADLPTYVQNLLRPQTRAVPAHLLLLVDAGYGRRRKIRVDAFEEAETLAAFRQLHAARPDAPLTLFVETDERVSQARFFVKNDQQQVPLPHAKVVVYDAD</sequence>
<proteinExistence type="predicted"/>
<evidence type="ECO:0000313" key="1">
    <source>
        <dbReference type="EMBL" id="MBF9219796.1"/>
    </source>
</evidence>
<dbReference type="Pfam" id="PF11153">
    <property type="entry name" value="DUF2931"/>
    <property type="match status" value="1"/>
</dbReference>
<gene>
    <name evidence="1" type="ORF">I2H31_01660</name>
</gene>
<comment type="caution">
    <text evidence="1">The sequence shown here is derived from an EMBL/GenBank/DDBJ whole genome shotgun (WGS) entry which is preliminary data.</text>
</comment>
<keyword evidence="2" id="KW-1185">Reference proteome</keyword>
<dbReference type="InterPro" id="IPR021326">
    <property type="entry name" value="DUF2931"/>
</dbReference>
<organism evidence="1 2">
    <name type="scientific">Hymenobacter ruricola</name>
    <dbReference type="NCBI Taxonomy" id="2791023"/>
    <lineage>
        <taxon>Bacteria</taxon>
        <taxon>Pseudomonadati</taxon>
        <taxon>Bacteroidota</taxon>
        <taxon>Cytophagia</taxon>
        <taxon>Cytophagales</taxon>
        <taxon>Hymenobacteraceae</taxon>
        <taxon>Hymenobacter</taxon>
    </lineage>
</organism>
<reference evidence="1 2" key="1">
    <citation type="submission" date="2020-11" db="EMBL/GenBank/DDBJ databases">
        <authorList>
            <person name="Kim M.K."/>
        </authorList>
    </citation>
    <scope>NUCLEOTIDE SEQUENCE [LARGE SCALE GENOMIC DNA]</scope>
    <source>
        <strain evidence="1 2">BT662</strain>
    </source>
</reference>